<gene>
    <name evidence="1" type="ORF">RF55_21673</name>
</gene>
<comment type="caution">
    <text evidence="1">The sequence shown here is derived from an EMBL/GenBank/DDBJ whole genome shotgun (WGS) entry which is preliminary data.</text>
</comment>
<name>A0A0J7JXS5_LASNI</name>
<keyword evidence="2" id="KW-1185">Reference proteome</keyword>
<dbReference type="Proteomes" id="UP000036403">
    <property type="component" value="Unassembled WGS sequence"/>
</dbReference>
<dbReference type="EMBL" id="LBMM01022680">
    <property type="protein sequence ID" value="KMQ82849.1"/>
    <property type="molecule type" value="Genomic_DNA"/>
</dbReference>
<sequence length="97" mass="11239">MRTLLSDNDTYTVVKKDPTRKIINGLHDILTRWKRSNYINYATYRRLNCSDGVLPRAYGLPKIHKPNCPLRIIGEQPTAFHCDLPPQHHPWIDSQGS</sequence>
<proteinExistence type="predicted"/>
<evidence type="ECO:0000313" key="1">
    <source>
        <dbReference type="EMBL" id="KMQ82849.1"/>
    </source>
</evidence>
<evidence type="ECO:0000313" key="2">
    <source>
        <dbReference type="Proteomes" id="UP000036403"/>
    </source>
</evidence>
<accession>A0A0J7JXS5</accession>
<reference evidence="1 2" key="1">
    <citation type="submission" date="2015-04" db="EMBL/GenBank/DDBJ databases">
        <title>Lasius niger genome sequencing.</title>
        <authorList>
            <person name="Konorov E.A."/>
            <person name="Nikitin M.A."/>
            <person name="Kirill M.V."/>
            <person name="Chang P."/>
        </authorList>
    </citation>
    <scope>NUCLEOTIDE SEQUENCE [LARGE SCALE GENOMIC DNA]</scope>
    <source>
        <tissue evidence="1">Whole</tissue>
    </source>
</reference>
<dbReference type="AlphaFoldDB" id="A0A0J7JXS5"/>
<protein>
    <submittedName>
        <fullName evidence="1">Uncharacterized protein</fullName>
    </submittedName>
</protein>
<dbReference type="OrthoDB" id="6760207at2759"/>
<organism evidence="1 2">
    <name type="scientific">Lasius niger</name>
    <name type="common">Black garden ant</name>
    <dbReference type="NCBI Taxonomy" id="67767"/>
    <lineage>
        <taxon>Eukaryota</taxon>
        <taxon>Metazoa</taxon>
        <taxon>Ecdysozoa</taxon>
        <taxon>Arthropoda</taxon>
        <taxon>Hexapoda</taxon>
        <taxon>Insecta</taxon>
        <taxon>Pterygota</taxon>
        <taxon>Neoptera</taxon>
        <taxon>Endopterygota</taxon>
        <taxon>Hymenoptera</taxon>
        <taxon>Apocrita</taxon>
        <taxon>Aculeata</taxon>
        <taxon>Formicoidea</taxon>
        <taxon>Formicidae</taxon>
        <taxon>Formicinae</taxon>
        <taxon>Lasius</taxon>
        <taxon>Lasius</taxon>
    </lineage>
</organism>
<dbReference type="PaxDb" id="67767-A0A0J7JXS5"/>